<keyword evidence="3" id="KW-1185">Reference proteome</keyword>
<keyword evidence="1" id="KW-0812">Transmembrane</keyword>
<feature type="transmembrane region" description="Helical" evidence="1">
    <location>
        <begin position="415"/>
        <end position="434"/>
    </location>
</feature>
<keyword evidence="1" id="KW-1133">Transmembrane helix</keyword>
<feature type="transmembrane region" description="Helical" evidence="1">
    <location>
        <begin position="321"/>
        <end position="344"/>
    </location>
</feature>
<protein>
    <recommendedName>
        <fullName evidence="4">ABC transport system permease protein</fullName>
    </recommendedName>
</protein>
<feature type="transmembrane region" description="Helical" evidence="1">
    <location>
        <begin position="625"/>
        <end position="648"/>
    </location>
</feature>
<feature type="transmembrane region" description="Helical" evidence="1">
    <location>
        <begin position="454"/>
        <end position="477"/>
    </location>
</feature>
<reference evidence="2" key="1">
    <citation type="submission" date="2023-06" db="EMBL/GenBank/DDBJ databases">
        <title>SYSU T00b26.</title>
        <authorList>
            <person name="Gao L."/>
            <person name="Fang B.-Z."/>
            <person name="Li W.-J."/>
        </authorList>
    </citation>
    <scope>NUCLEOTIDE SEQUENCE</scope>
    <source>
        <strain evidence="2">SYSU T00b26</strain>
    </source>
</reference>
<feature type="transmembrane region" description="Helical" evidence="1">
    <location>
        <begin position="571"/>
        <end position="593"/>
    </location>
</feature>
<dbReference type="Proteomes" id="UP001172738">
    <property type="component" value="Unassembled WGS sequence"/>
</dbReference>
<feature type="transmembrane region" description="Helical" evidence="1">
    <location>
        <begin position="515"/>
        <end position="536"/>
    </location>
</feature>
<evidence type="ECO:0008006" key="4">
    <source>
        <dbReference type="Google" id="ProtNLM"/>
    </source>
</evidence>
<feature type="transmembrane region" description="Helical" evidence="1">
    <location>
        <begin position="673"/>
        <end position="699"/>
    </location>
</feature>
<feature type="transmembrane region" description="Helical" evidence="1">
    <location>
        <begin position="268"/>
        <end position="290"/>
    </location>
</feature>
<sequence>MIRQLMREQFRVQRAYMIWTTALLTLAMALASYAAFVAAQQNATGDYVTHAYGLDGEWNRLIYLGDPLEVLGVQTTLSGDELDTLLADPQQVEAGVVAYVSDAVVIAPQTADHFVSSQDIASDALWSVGALNGDVDWDLLLASGSAPGHGEVALDATWADAHDIAVGDTVRAGAIGGGDGFTFVSTDELTVSALLRTSLDGKFGVWKDRALIGWDSLEDLGRLPLQSVESVSSTWVAPVWLSAQQGTPALEALAGEDMRMTFGASGGLAWIFLLAAGVLTAGLVGMAFAVGRAQAQARLQWIATARVLGARRGSVAAASALESLLAGVVAGAVGTALAFTAISLEWSVTLRARPDALVPAGVTVASWVVAAMVALAIVVAGIIGAVPAFWAARVAPAAALKPVTPLAEARTSRKVPLWPVVVAWTVLAACMLAVAHGIPGEQGWAARLAQSPGFYALAMAASVAAVVTSIALIVEIVRRVVRRLSSRLSRARTPWLIVAGTSLEGRPAAASAPGAVMALAATAGAGIASSAAFYGWTAVSDPTNQTLGPQWAWLGPFAFAPSITTGTSYRLAAVVAAVVSGLLVLVALAAHLSDRLASASEERARAALGLDDASARLAGATRFSLPLVVGVAVGGVLGIVGACALFSFSSGNLSDPDYAVHGPDWALLHVSHALVPVAVVLVPMLAMIALGAVATAFTVRTPERLTERIAA</sequence>
<name>A0ABT8FZH3_9MICO</name>
<evidence type="ECO:0000313" key="3">
    <source>
        <dbReference type="Proteomes" id="UP001172738"/>
    </source>
</evidence>
<evidence type="ECO:0000313" key="2">
    <source>
        <dbReference type="EMBL" id="MDN4472212.1"/>
    </source>
</evidence>
<feature type="transmembrane region" description="Helical" evidence="1">
    <location>
        <begin position="364"/>
        <end position="394"/>
    </location>
</feature>
<organism evidence="2 3">
    <name type="scientific">Demequina zhanjiangensis</name>
    <dbReference type="NCBI Taxonomy" id="3051659"/>
    <lineage>
        <taxon>Bacteria</taxon>
        <taxon>Bacillati</taxon>
        <taxon>Actinomycetota</taxon>
        <taxon>Actinomycetes</taxon>
        <taxon>Micrococcales</taxon>
        <taxon>Demequinaceae</taxon>
        <taxon>Demequina</taxon>
    </lineage>
</organism>
<proteinExistence type="predicted"/>
<evidence type="ECO:0000256" key="1">
    <source>
        <dbReference type="SAM" id="Phobius"/>
    </source>
</evidence>
<keyword evidence="1" id="KW-0472">Membrane</keyword>
<gene>
    <name evidence="2" type="ORF">QQX04_04305</name>
</gene>
<comment type="caution">
    <text evidence="2">The sequence shown here is derived from an EMBL/GenBank/DDBJ whole genome shotgun (WGS) entry which is preliminary data.</text>
</comment>
<accession>A0ABT8FZH3</accession>
<dbReference type="RefSeq" id="WP_301126593.1">
    <property type="nucleotide sequence ID" value="NZ_JAUHPV010000002.1"/>
</dbReference>
<dbReference type="EMBL" id="JAUHPV010000002">
    <property type="protein sequence ID" value="MDN4472212.1"/>
    <property type="molecule type" value="Genomic_DNA"/>
</dbReference>